<keyword evidence="3" id="KW-1185">Reference proteome</keyword>
<feature type="region of interest" description="Disordered" evidence="1">
    <location>
        <begin position="22"/>
        <end position="51"/>
    </location>
</feature>
<evidence type="ECO:0000313" key="2">
    <source>
        <dbReference type="EMBL" id="MCI90701.1"/>
    </source>
</evidence>
<organism evidence="2 3">
    <name type="scientific">Trifolium medium</name>
    <dbReference type="NCBI Taxonomy" id="97028"/>
    <lineage>
        <taxon>Eukaryota</taxon>
        <taxon>Viridiplantae</taxon>
        <taxon>Streptophyta</taxon>
        <taxon>Embryophyta</taxon>
        <taxon>Tracheophyta</taxon>
        <taxon>Spermatophyta</taxon>
        <taxon>Magnoliopsida</taxon>
        <taxon>eudicotyledons</taxon>
        <taxon>Gunneridae</taxon>
        <taxon>Pentapetalae</taxon>
        <taxon>rosids</taxon>
        <taxon>fabids</taxon>
        <taxon>Fabales</taxon>
        <taxon>Fabaceae</taxon>
        <taxon>Papilionoideae</taxon>
        <taxon>50 kb inversion clade</taxon>
        <taxon>NPAAA clade</taxon>
        <taxon>Hologalegina</taxon>
        <taxon>IRL clade</taxon>
        <taxon>Trifolieae</taxon>
        <taxon>Trifolium</taxon>
    </lineage>
</organism>
<name>A0A392VUQ8_9FABA</name>
<feature type="non-terminal residue" evidence="2">
    <location>
        <position position="51"/>
    </location>
</feature>
<dbReference type="Proteomes" id="UP000265520">
    <property type="component" value="Unassembled WGS sequence"/>
</dbReference>
<dbReference type="AlphaFoldDB" id="A0A392VUQ8"/>
<reference evidence="2 3" key="1">
    <citation type="journal article" date="2018" name="Front. Plant Sci.">
        <title>Red Clover (Trifolium pratense) and Zigzag Clover (T. medium) - A Picture of Genomic Similarities and Differences.</title>
        <authorList>
            <person name="Dluhosova J."/>
            <person name="Istvanek J."/>
            <person name="Nedelnik J."/>
            <person name="Repkova J."/>
        </authorList>
    </citation>
    <scope>NUCLEOTIDE SEQUENCE [LARGE SCALE GENOMIC DNA]</scope>
    <source>
        <strain evidence="3">cv. 10/8</strain>
        <tissue evidence="2">Leaf</tissue>
    </source>
</reference>
<comment type="caution">
    <text evidence="2">The sequence shown here is derived from an EMBL/GenBank/DDBJ whole genome shotgun (WGS) entry which is preliminary data.</text>
</comment>
<feature type="compositionally biased region" description="Basic and acidic residues" evidence="1">
    <location>
        <begin position="33"/>
        <end position="51"/>
    </location>
</feature>
<sequence length="51" mass="5518">MRLMKEEGIIITGADIAPAEDMKRKRVATSGSGKDKAKVVEKETKKRAASS</sequence>
<evidence type="ECO:0000313" key="3">
    <source>
        <dbReference type="Proteomes" id="UP000265520"/>
    </source>
</evidence>
<accession>A0A392VUQ8</accession>
<protein>
    <submittedName>
        <fullName evidence="2">Uncharacterized protein</fullName>
    </submittedName>
</protein>
<proteinExistence type="predicted"/>
<evidence type="ECO:0000256" key="1">
    <source>
        <dbReference type="SAM" id="MobiDB-lite"/>
    </source>
</evidence>
<dbReference type="EMBL" id="LXQA011251733">
    <property type="protein sequence ID" value="MCI90701.1"/>
    <property type="molecule type" value="Genomic_DNA"/>
</dbReference>